<evidence type="ECO:0000313" key="7">
    <source>
        <dbReference type="Proteomes" id="UP001165082"/>
    </source>
</evidence>
<dbReference type="InterPro" id="IPR010666">
    <property type="entry name" value="Znf_GRF"/>
</dbReference>
<evidence type="ECO:0000256" key="2">
    <source>
        <dbReference type="ARBA" id="ARBA00022771"/>
    </source>
</evidence>
<feature type="domain" description="GRF-type" evidence="5">
    <location>
        <begin position="222"/>
        <end position="265"/>
    </location>
</feature>
<evidence type="ECO:0000313" key="6">
    <source>
        <dbReference type="EMBL" id="GMH57791.1"/>
    </source>
</evidence>
<gene>
    <name evidence="6" type="ORF">TrRE_jg6338</name>
</gene>
<keyword evidence="1" id="KW-0479">Metal-binding</keyword>
<dbReference type="SMART" id="SM01232">
    <property type="entry name" value="H2TH"/>
    <property type="match status" value="1"/>
</dbReference>
<evidence type="ECO:0000259" key="5">
    <source>
        <dbReference type="PROSITE" id="PS51999"/>
    </source>
</evidence>
<dbReference type="InterPro" id="IPR010979">
    <property type="entry name" value="Ribosomal_uS13-like_H2TH"/>
</dbReference>
<dbReference type="PROSITE" id="PS51999">
    <property type="entry name" value="ZF_GRF"/>
    <property type="match status" value="1"/>
</dbReference>
<protein>
    <recommendedName>
        <fullName evidence="5">GRF-type domain-containing protein</fullName>
    </recommendedName>
</protein>
<sequence length="279" mass="30675">MVEGPVCIRLHFGMSGSLHLDSSKPRSNRAVLRLCVEFEGGRSFTVYGGDEYGSCGLFDVKVAYFKARGPLKSLDVCGPDFDKVKALERVLEEGDKVICVAIMDQMVLPGVGNIIKQESLHRAGMNPLRKVGDFSEDEIARLVDILRWFSMEWLKGTRPESKVYDRTNCADCGGSVMVRKDNSVGARVTFWCEECCSGGGGGGERKGCRAEFMWADGSFPTCGCGGGKSRIRMAKKGANSGKWFFACWKGKGEGECGFFQWANAQFLEQQFGPHLTPLK</sequence>
<dbReference type="EMBL" id="BRXZ01002240">
    <property type="protein sequence ID" value="GMH57791.1"/>
    <property type="molecule type" value="Genomic_DNA"/>
</dbReference>
<dbReference type="PANTHER" id="PTHR22993:SF10">
    <property type="entry name" value="ENDONUCLEASE 8-LIKE 3"/>
    <property type="match status" value="1"/>
</dbReference>
<dbReference type="GO" id="GO:0003684">
    <property type="term" value="F:damaged DNA binding"/>
    <property type="evidence" value="ECO:0007669"/>
    <property type="project" value="InterPro"/>
</dbReference>
<dbReference type="AlphaFoldDB" id="A0A9W6ZTI1"/>
<organism evidence="6 7">
    <name type="scientific">Triparma retinervis</name>
    <dbReference type="NCBI Taxonomy" id="2557542"/>
    <lineage>
        <taxon>Eukaryota</taxon>
        <taxon>Sar</taxon>
        <taxon>Stramenopiles</taxon>
        <taxon>Ochrophyta</taxon>
        <taxon>Bolidophyceae</taxon>
        <taxon>Parmales</taxon>
        <taxon>Triparmaceae</taxon>
        <taxon>Triparma</taxon>
    </lineage>
</organism>
<dbReference type="GO" id="GO:0006284">
    <property type="term" value="P:base-excision repair"/>
    <property type="evidence" value="ECO:0007669"/>
    <property type="project" value="InterPro"/>
</dbReference>
<evidence type="ECO:0000256" key="4">
    <source>
        <dbReference type="PROSITE-ProRule" id="PRU01343"/>
    </source>
</evidence>
<dbReference type="SUPFAM" id="SSF46946">
    <property type="entry name" value="S13-like H2TH domain"/>
    <property type="match status" value="1"/>
</dbReference>
<dbReference type="Proteomes" id="UP001165082">
    <property type="component" value="Unassembled WGS sequence"/>
</dbReference>
<evidence type="ECO:0000256" key="1">
    <source>
        <dbReference type="ARBA" id="ARBA00022723"/>
    </source>
</evidence>
<reference evidence="6" key="1">
    <citation type="submission" date="2022-07" db="EMBL/GenBank/DDBJ databases">
        <title>Genome analysis of Parmales, a sister group of diatoms, reveals the evolutionary specialization of diatoms from phago-mixotrophs to photoautotrophs.</title>
        <authorList>
            <person name="Ban H."/>
            <person name="Sato S."/>
            <person name="Yoshikawa S."/>
            <person name="Kazumasa Y."/>
            <person name="Nakamura Y."/>
            <person name="Ichinomiya M."/>
            <person name="Saitoh K."/>
            <person name="Sato N."/>
            <person name="Blanc-Mathieu R."/>
            <person name="Endo H."/>
            <person name="Kuwata A."/>
            <person name="Ogata H."/>
        </authorList>
    </citation>
    <scope>NUCLEOTIDE SEQUENCE</scope>
</reference>
<keyword evidence="3" id="KW-0862">Zinc</keyword>
<dbReference type="GO" id="GO:0019104">
    <property type="term" value="F:DNA N-glycosylase activity"/>
    <property type="evidence" value="ECO:0007669"/>
    <property type="project" value="TreeGrafter"/>
</dbReference>
<dbReference type="Pfam" id="PF06831">
    <property type="entry name" value="H2TH"/>
    <property type="match status" value="1"/>
</dbReference>
<name>A0A9W6ZTI1_9STRA</name>
<dbReference type="Gene3D" id="1.10.8.50">
    <property type="match status" value="1"/>
</dbReference>
<dbReference type="Pfam" id="PF06839">
    <property type="entry name" value="Zn_ribbon_GRF"/>
    <property type="match status" value="1"/>
</dbReference>
<dbReference type="OrthoDB" id="498125at2759"/>
<proteinExistence type="predicted"/>
<comment type="caution">
    <text evidence="6">The sequence shown here is derived from an EMBL/GenBank/DDBJ whole genome shotgun (WGS) entry which is preliminary data.</text>
</comment>
<dbReference type="GO" id="GO:0005634">
    <property type="term" value="C:nucleus"/>
    <property type="evidence" value="ECO:0007669"/>
    <property type="project" value="TreeGrafter"/>
</dbReference>
<dbReference type="GO" id="GO:0003906">
    <property type="term" value="F:DNA-(apurinic or apyrimidinic site) endonuclease activity"/>
    <property type="evidence" value="ECO:0007669"/>
    <property type="project" value="InterPro"/>
</dbReference>
<keyword evidence="7" id="KW-1185">Reference proteome</keyword>
<dbReference type="GO" id="GO:0008270">
    <property type="term" value="F:zinc ion binding"/>
    <property type="evidence" value="ECO:0007669"/>
    <property type="project" value="UniProtKB-KW"/>
</dbReference>
<accession>A0A9W6ZTI1</accession>
<dbReference type="InterPro" id="IPR015886">
    <property type="entry name" value="H2TH_FPG"/>
</dbReference>
<keyword evidence="2 4" id="KW-0863">Zinc-finger</keyword>
<dbReference type="PANTHER" id="PTHR22993">
    <property type="entry name" value="FORMAMIDOPYRIMIDINE-DNA GLYCOSYLASE"/>
    <property type="match status" value="1"/>
</dbReference>
<evidence type="ECO:0000256" key="3">
    <source>
        <dbReference type="ARBA" id="ARBA00022833"/>
    </source>
</evidence>